<reference evidence="5 6" key="1">
    <citation type="journal article" date="2019" name="Environ. Microbiol.">
        <title>Species interactions and distinct microbial communities in high Arctic permafrost affected cryosols are associated with the CH4 and CO2 gas fluxes.</title>
        <authorList>
            <person name="Altshuler I."/>
            <person name="Hamel J."/>
            <person name="Turney S."/>
            <person name="Magnuson E."/>
            <person name="Levesque R."/>
            <person name="Greer C."/>
            <person name="Whyte L.G."/>
        </authorList>
    </citation>
    <scope>NUCLEOTIDE SEQUENCE [LARGE SCALE GENOMIC DNA]</scope>
    <source>
        <strain evidence="5 6">OWC5</strain>
    </source>
</reference>
<protein>
    <recommendedName>
        <fullName evidence="7">Toxin</fullName>
    </recommendedName>
</protein>
<dbReference type="InterPro" id="IPR046839">
    <property type="entry name" value="ABC_toxin_N"/>
</dbReference>
<evidence type="ECO:0000313" key="6">
    <source>
        <dbReference type="Proteomes" id="UP000320914"/>
    </source>
</evidence>
<dbReference type="EMBL" id="RCZA01000011">
    <property type="protein sequence ID" value="TPG79440.1"/>
    <property type="molecule type" value="Genomic_DNA"/>
</dbReference>
<evidence type="ECO:0000313" key="5">
    <source>
        <dbReference type="EMBL" id="TPG79440.1"/>
    </source>
</evidence>
<dbReference type="RefSeq" id="WP_140681698.1">
    <property type="nucleotide sequence ID" value="NZ_RCZA01000011.1"/>
</dbReference>
<sequence length="1395" mass="159321">MKDVLTKLDETLRDVQLAYYLKKVVPSDTTKKTLKLKTVEDLSEFWLLDVQVSQRVRTSPVACAIASLQQYTYRILHDMEPGYGPATKTPERVKTWTDEMRRYSIWAGHQKLLYYPEIYLDPSLRNTDSDNFKQLKNDINQSRIQPEAIESAVKSYLTRFEEVSNLNILNGYIDGTDFANSKYYFIAKSRSGHTYFWRSLNMAERPYNGEKTASGKRVKQDHPEPYAWSDWEKADIPIPHDAIEHTIRPVWFNNRLFVTWAQCIHQDPAGVTKNRRDPQLLMSYCYKKTNDTWSSPQTVLNEYVNNGLLGKHTSRPIEETPLSDLHPDKIKSRINTVAVQNRENSQDVLLLAIVLYGEQAELMLPRTSYTNGVYDGWNRYEHKQNNTPLFLSSASINKNLTHIPGPPSRSYNILEPLSLPHYKLAYNIHKHPINELSKPVFYLQSKQETNHTKHGTIKPAPTQTPLLPTDSIYYKVDYAMHSSETIIYLNLNPDLISNSQAASLFVVQQSAMPQLVQTTPLISGTDSYHFHFENCNLIRTTEIFQYGLTIHENDEHWFGGGIEVSTADRFSTPKLSNNNSVQYLDFSDSLILHSDIGLVDRQPIRLNTLLATELTGRAENSLDELFSRETQQLREPKISNGDSDQSMDFHGPNGRYYAELFLNLPWLIAHRLNAEGRYVEAERWIKYLFDPGRRLSECWKTVPLTGTDVPSYAARAPHDPHMISQSYPVHARKALYLLYLDILINRGDATYRELTPDSLVEAKLWYMRASTLLGSRPVIQWADQWSSISLKALSANHTEKRRALKKTLNLLNANGSIRLPGGDVREALPAIQTSSLRVPFNPELLKRWDIVESRLYNLRHNIDISGKPLRLPLFAAPMDPKVLVSLRASGVSYGVNSQLHKPALWHYRFNAMHSQALSAVDSVIQFGSTLLSLIERQEQAHLQEQQQQQAWDMAKISVALQTQALSVDSKNREFLNTGKQVILGRLKHYEQLLEKDVTPEEAEAGRLYLSSATEEMASASAQAVAGGLMLIPNIFGVANGGSRWEGTAYATSALAQLRATQARSEASNLDRNAQFARRREEWALNRNQAQLELTQITAQIAQSAEQEKVTRLQLKQAETALSHARDNHDFLRKRFTNKQLYQWLNNQFSTLYEQAYEVALDLCLAAEACWQYECADYTRRFIQPGKWNTTYRGFSAGESLKSRLVTMQAEFLKANRRGLEITKTVSLRTLKDKDKTSKINRTWEQIHTSLIEEGSCDFELTHKMFEDDWKGQGHYLRRIKTLSVTIPGIVSPYENIRATLTQTSSSMYLSTDTKGPSIKDPRVKQQVALSTGDDDSGLFTLNLLDERYLPFEYTGAISTWRLTFPNHTAQKAMLDSLTDIIVHVKYTAKRPGVSR</sequence>
<name>A0A502I267_9PSED</name>
<feature type="domain" description="ABC toxin N-terminal" evidence="4">
    <location>
        <begin position="8"/>
        <end position="135"/>
    </location>
</feature>
<gene>
    <name evidence="5" type="ORF">EAH74_24620</name>
</gene>
<keyword evidence="1" id="KW-0175">Coiled coil</keyword>
<dbReference type="InterPro" id="IPR041079">
    <property type="entry name" value="Neuraminidase-like"/>
</dbReference>
<dbReference type="Pfam" id="PF18276">
    <property type="entry name" value="TcA_TcB_BD"/>
    <property type="match status" value="1"/>
</dbReference>
<evidence type="ECO:0008006" key="7">
    <source>
        <dbReference type="Google" id="ProtNLM"/>
    </source>
</evidence>
<feature type="coiled-coil region" evidence="1">
    <location>
        <begin position="1059"/>
        <end position="1134"/>
    </location>
</feature>
<accession>A0A502I267</accession>
<evidence type="ECO:0000259" key="4">
    <source>
        <dbReference type="Pfam" id="PF20220"/>
    </source>
</evidence>
<evidence type="ECO:0000259" key="2">
    <source>
        <dbReference type="Pfam" id="PF18276"/>
    </source>
</evidence>
<comment type="caution">
    <text evidence="5">The sequence shown here is derived from an EMBL/GenBank/DDBJ whole genome shotgun (WGS) entry which is preliminary data.</text>
</comment>
<dbReference type="Pfam" id="PF20220">
    <property type="entry name" value="ABC_toxin_N"/>
    <property type="match status" value="1"/>
</dbReference>
<proteinExistence type="predicted"/>
<evidence type="ECO:0000256" key="1">
    <source>
        <dbReference type="SAM" id="Coils"/>
    </source>
</evidence>
<evidence type="ECO:0000259" key="3">
    <source>
        <dbReference type="Pfam" id="PF18413"/>
    </source>
</evidence>
<dbReference type="Pfam" id="PF18413">
    <property type="entry name" value="Neuraminidase"/>
    <property type="match status" value="1"/>
</dbReference>
<feature type="domain" description="Tc toxin complex TcA C-terminal TcB-binding" evidence="2">
    <location>
        <begin position="1099"/>
        <end position="1388"/>
    </location>
</feature>
<dbReference type="InterPro" id="IPR040840">
    <property type="entry name" value="TcA_TcB_BD"/>
</dbReference>
<feature type="domain" description="Neuraminidase-like" evidence="3">
    <location>
        <begin position="166"/>
        <end position="320"/>
    </location>
</feature>
<dbReference type="Proteomes" id="UP000320914">
    <property type="component" value="Unassembled WGS sequence"/>
</dbReference>
<organism evidence="5 6">
    <name type="scientific">Pseudomonas mandelii</name>
    <dbReference type="NCBI Taxonomy" id="75612"/>
    <lineage>
        <taxon>Bacteria</taxon>
        <taxon>Pseudomonadati</taxon>
        <taxon>Pseudomonadota</taxon>
        <taxon>Gammaproteobacteria</taxon>
        <taxon>Pseudomonadales</taxon>
        <taxon>Pseudomonadaceae</taxon>
        <taxon>Pseudomonas</taxon>
    </lineage>
</organism>